<dbReference type="PANTHER" id="PTHR42923:SF20">
    <property type="entry name" value="FLAVIN-CONTAINING AMINE OXIDASEDEHYDROGENASE"/>
    <property type="match status" value="1"/>
</dbReference>
<evidence type="ECO:0008006" key="3">
    <source>
        <dbReference type="Google" id="ProtNLM"/>
    </source>
</evidence>
<dbReference type="EMBL" id="JAPDRL010000024">
    <property type="protein sequence ID" value="KAJ9665887.1"/>
    <property type="molecule type" value="Genomic_DNA"/>
</dbReference>
<organism evidence="1 2">
    <name type="scientific">Coniosporium apollinis</name>
    <dbReference type="NCBI Taxonomy" id="61459"/>
    <lineage>
        <taxon>Eukaryota</taxon>
        <taxon>Fungi</taxon>
        <taxon>Dikarya</taxon>
        <taxon>Ascomycota</taxon>
        <taxon>Pezizomycotina</taxon>
        <taxon>Dothideomycetes</taxon>
        <taxon>Dothideomycetes incertae sedis</taxon>
        <taxon>Coniosporium</taxon>
    </lineage>
</organism>
<dbReference type="PANTHER" id="PTHR42923">
    <property type="entry name" value="PROTOPORPHYRINOGEN OXIDASE"/>
    <property type="match status" value="1"/>
</dbReference>
<dbReference type="InterPro" id="IPR050464">
    <property type="entry name" value="Zeta_carotene_desat/Oxidored"/>
</dbReference>
<proteinExistence type="predicted"/>
<gene>
    <name evidence="1" type="ORF">H2201_004011</name>
</gene>
<dbReference type="SUPFAM" id="SSF51905">
    <property type="entry name" value="FAD/NAD(P)-binding domain"/>
    <property type="match status" value="1"/>
</dbReference>
<dbReference type="Gene3D" id="1.10.405.20">
    <property type="match status" value="1"/>
</dbReference>
<reference evidence="1" key="1">
    <citation type="submission" date="2022-10" db="EMBL/GenBank/DDBJ databases">
        <title>Culturing micro-colonial fungi from biological soil crusts in the Mojave desert and describing Neophaeococcomyces mojavensis, and introducing the new genera and species Taxawa tesnikishii.</title>
        <authorList>
            <person name="Kurbessoian T."/>
            <person name="Stajich J.E."/>
        </authorList>
    </citation>
    <scope>NUCLEOTIDE SEQUENCE</scope>
    <source>
        <strain evidence="1">TK_1</strain>
    </source>
</reference>
<dbReference type="Gene3D" id="3.30.70.1990">
    <property type="match status" value="1"/>
</dbReference>
<comment type="caution">
    <text evidence="1">The sequence shown here is derived from an EMBL/GenBank/DDBJ whole genome shotgun (WGS) entry which is preliminary data.</text>
</comment>
<name>A0ABQ9P0G5_9PEZI</name>
<sequence>MSRPQGAEREKRVLIVGAGAAGMSCAHHLAEHPSKFDVTLIDAVDYCGGQAFSIPIDKDKYGASWLNQGVQGGSYIFHHTMTMFARQGYKADPVKLQVSFGKDDIFWTNVFPTRMLARHQKEVKRFHTMIKIVRWFEVFFALLPIKYLMKLFRFSDEFANMVALPMVALFLGTGNYAPEVPSIILERLITSPTYGMWYPGDKLSVASNLPPMVVFPKFSDFYEDWRKSLLSRGVKVRLSTELTQVVKRDKTGVVVRMVKRTPAKDQHNPTSAWAREDETSNADADAKEVEEHYDEIVLCVLADTAKRLLGPSATFREKTVLGSAKFSDDITVTHTDTDYMHAHYENFYNPTQAVTTLSGVDQTARCTTAAHSFKPMYYIKPYPQDPTKLEMSFDCTNYQSQFPPSVPFPSHVFQTIFLNKARDSALWTISSISPSKIIRTDWWHQLCHSYTHYLLVIPWLWTLNGRLHTRFASSWTLVNAHEVAVIAGIAAAVDLGAGYPEDLEKDRFALLAFRLYYLLCYGKWYRRRAEREGEGKEWAGGEYGSVYRGPGVGDEERRMWREERERGTST</sequence>
<dbReference type="Pfam" id="PF13450">
    <property type="entry name" value="NAD_binding_8"/>
    <property type="match status" value="1"/>
</dbReference>
<keyword evidence="2" id="KW-1185">Reference proteome</keyword>
<dbReference type="Gene3D" id="3.50.50.60">
    <property type="entry name" value="FAD/NAD(P)-binding domain"/>
    <property type="match status" value="1"/>
</dbReference>
<dbReference type="InterPro" id="IPR036188">
    <property type="entry name" value="FAD/NAD-bd_sf"/>
</dbReference>
<dbReference type="Proteomes" id="UP001172684">
    <property type="component" value="Unassembled WGS sequence"/>
</dbReference>
<evidence type="ECO:0000313" key="2">
    <source>
        <dbReference type="Proteomes" id="UP001172684"/>
    </source>
</evidence>
<evidence type="ECO:0000313" key="1">
    <source>
        <dbReference type="EMBL" id="KAJ9665887.1"/>
    </source>
</evidence>
<accession>A0ABQ9P0G5</accession>
<protein>
    <recommendedName>
        <fullName evidence="3">FAD/NAD(P)-binding domain-containing protein</fullName>
    </recommendedName>
</protein>
<dbReference type="PROSITE" id="PS51257">
    <property type="entry name" value="PROKAR_LIPOPROTEIN"/>
    <property type="match status" value="1"/>
</dbReference>